<dbReference type="Pfam" id="PF18931">
    <property type="entry name" value="DUF5680"/>
    <property type="match status" value="1"/>
</dbReference>
<comment type="caution">
    <text evidence="2">The sequence shown here is derived from an EMBL/GenBank/DDBJ whole genome shotgun (WGS) entry which is preliminary data.</text>
</comment>
<dbReference type="Proteomes" id="UP000699865">
    <property type="component" value="Unassembled WGS sequence"/>
</dbReference>
<evidence type="ECO:0000259" key="1">
    <source>
        <dbReference type="Pfam" id="PF18931"/>
    </source>
</evidence>
<proteinExistence type="predicted"/>
<gene>
    <name evidence="2" type="ORF">J1786_07785</name>
</gene>
<protein>
    <recommendedName>
        <fullName evidence="1">DUF5680 domain-containing protein</fullName>
    </recommendedName>
</protein>
<dbReference type="InterPro" id="IPR043735">
    <property type="entry name" value="DUF5680"/>
</dbReference>
<feature type="domain" description="DUF5680" evidence="1">
    <location>
        <begin position="23"/>
        <end position="122"/>
    </location>
</feature>
<sequence length="123" mass="14397">MNLIEYSRDNYSYRNYFTEGKIVFGQIIISLNNNPIWCMQFNGGATIPSLDERTMRNLRFIARKNRGQADHRYPIRGPRESIYADLHYFNDVFGCLDKFQGHEFIQSQGETCFKMKFCGGSLC</sequence>
<name>A0ABS6KYM6_9GAMM</name>
<keyword evidence="3" id="KW-1185">Reference proteome</keyword>
<organism evidence="2 3">
    <name type="scientific">Rahnella perminowiae</name>
    <dbReference type="NCBI Taxonomy" id="2816244"/>
    <lineage>
        <taxon>Bacteria</taxon>
        <taxon>Pseudomonadati</taxon>
        <taxon>Pseudomonadota</taxon>
        <taxon>Gammaproteobacteria</taxon>
        <taxon>Enterobacterales</taxon>
        <taxon>Yersiniaceae</taxon>
        <taxon>Rahnella</taxon>
    </lineage>
</organism>
<dbReference type="EMBL" id="JAFMOU010000064">
    <property type="protein sequence ID" value="MBU9834714.1"/>
    <property type="molecule type" value="Genomic_DNA"/>
</dbReference>
<evidence type="ECO:0000313" key="3">
    <source>
        <dbReference type="Proteomes" id="UP000699865"/>
    </source>
</evidence>
<reference evidence="2 3" key="1">
    <citation type="submission" date="2021-03" db="EMBL/GenBank/DDBJ databases">
        <title>Five novel Rahnella species.</title>
        <authorList>
            <person name="Brady C."/>
            <person name="Asselin J."/>
            <person name="Beer S."/>
            <person name="Bruberg M.B."/>
            <person name="Crampton B."/>
            <person name="Venter S."/>
            <person name="Arnold D."/>
            <person name="Denman S."/>
        </authorList>
    </citation>
    <scope>NUCLEOTIDE SEQUENCE [LARGE SCALE GENOMIC DNA]</scope>
    <source>
        <strain evidence="2 3">L72c</strain>
    </source>
</reference>
<accession>A0ABS6KYM6</accession>
<evidence type="ECO:0000313" key="2">
    <source>
        <dbReference type="EMBL" id="MBU9834714.1"/>
    </source>
</evidence>